<dbReference type="SUPFAM" id="SSF103473">
    <property type="entry name" value="MFS general substrate transporter"/>
    <property type="match status" value="1"/>
</dbReference>
<gene>
    <name evidence="7" type="ORF">SAMN05192539_102087</name>
</gene>
<keyword evidence="3 5" id="KW-1133">Transmembrane helix</keyword>
<dbReference type="PANTHER" id="PTHR23508">
    <property type="entry name" value="CARBOXYLIC ACID TRANSPORTER PROTEIN HOMOLOG"/>
    <property type="match status" value="1"/>
</dbReference>
<dbReference type="STRING" id="667676.SAMN05192539_102087"/>
<organism evidence="7 8">
    <name type="scientific">Paraburkholderia diazotrophica</name>
    <dbReference type="NCBI Taxonomy" id="667676"/>
    <lineage>
        <taxon>Bacteria</taxon>
        <taxon>Pseudomonadati</taxon>
        <taxon>Pseudomonadota</taxon>
        <taxon>Betaproteobacteria</taxon>
        <taxon>Burkholderiales</taxon>
        <taxon>Burkholderiaceae</taxon>
        <taxon>Paraburkholderia</taxon>
    </lineage>
</organism>
<evidence type="ECO:0000256" key="1">
    <source>
        <dbReference type="ARBA" id="ARBA00004141"/>
    </source>
</evidence>
<evidence type="ECO:0000313" key="8">
    <source>
        <dbReference type="Proteomes" id="UP000198866"/>
    </source>
</evidence>
<dbReference type="OrthoDB" id="9787026at2"/>
<dbReference type="Gene3D" id="1.20.1250.20">
    <property type="entry name" value="MFS general substrate transporter like domains"/>
    <property type="match status" value="1"/>
</dbReference>
<keyword evidence="4 5" id="KW-0472">Membrane</keyword>
<protein>
    <submittedName>
        <fullName evidence="7">MFS transporter, putative metabolite:H+ symporter</fullName>
    </submittedName>
</protein>
<reference evidence="8" key="1">
    <citation type="submission" date="2016-10" db="EMBL/GenBank/DDBJ databases">
        <authorList>
            <person name="Varghese N."/>
            <person name="Submissions S."/>
        </authorList>
    </citation>
    <scope>NUCLEOTIDE SEQUENCE [LARGE SCALE GENOMIC DNA]</scope>
    <source>
        <strain evidence="8">LMG 26031</strain>
    </source>
</reference>
<feature type="transmembrane region" description="Helical" evidence="5">
    <location>
        <begin position="284"/>
        <end position="304"/>
    </location>
</feature>
<dbReference type="InterPro" id="IPR005829">
    <property type="entry name" value="Sugar_transporter_CS"/>
</dbReference>
<evidence type="ECO:0000256" key="4">
    <source>
        <dbReference type="ARBA" id="ARBA00023136"/>
    </source>
</evidence>
<dbReference type="InterPro" id="IPR036259">
    <property type="entry name" value="MFS_trans_sf"/>
</dbReference>
<keyword evidence="8" id="KW-1185">Reference proteome</keyword>
<dbReference type="PROSITE" id="PS50850">
    <property type="entry name" value="MFS"/>
    <property type="match status" value="1"/>
</dbReference>
<comment type="subcellular location">
    <subcellularLocation>
        <location evidence="1">Membrane</location>
        <topology evidence="1">Multi-pass membrane protein</topology>
    </subcellularLocation>
</comment>
<evidence type="ECO:0000256" key="3">
    <source>
        <dbReference type="ARBA" id="ARBA00022989"/>
    </source>
</evidence>
<evidence type="ECO:0000256" key="2">
    <source>
        <dbReference type="ARBA" id="ARBA00022692"/>
    </source>
</evidence>
<feature type="transmembrane region" description="Helical" evidence="5">
    <location>
        <begin position="348"/>
        <end position="367"/>
    </location>
</feature>
<dbReference type="InterPro" id="IPR005828">
    <property type="entry name" value="MFS_sugar_transport-like"/>
</dbReference>
<feature type="domain" description="Major facilitator superfamily (MFS) profile" evidence="6">
    <location>
        <begin position="48"/>
        <end position="463"/>
    </location>
</feature>
<dbReference type="EMBL" id="FNYE01000020">
    <property type="protein sequence ID" value="SEJ84803.1"/>
    <property type="molecule type" value="Genomic_DNA"/>
</dbReference>
<feature type="transmembrane region" description="Helical" evidence="5">
    <location>
        <begin position="324"/>
        <end position="341"/>
    </location>
</feature>
<feature type="transmembrane region" description="Helical" evidence="5">
    <location>
        <begin position="373"/>
        <end position="396"/>
    </location>
</feature>
<proteinExistence type="predicted"/>
<feature type="transmembrane region" description="Helical" evidence="5">
    <location>
        <begin position="416"/>
        <end position="432"/>
    </location>
</feature>
<dbReference type="InterPro" id="IPR020846">
    <property type="entry name" value="MFS_dom"/>
</dbReference>
<dbReference type="RefSeq" id="WP_090869538.1">
    <property type="nucleotide sequence ID" value="NZ_FNYE01000020.1"/>
</dbReference>
<dbReference type="Pfam" id="PF00083">
    <property type="entry name" value="Sugar_tr"/>
    <property type="match status" value="1"/>
</dbReference>
<feature type="transmembrane region" description="Helical" evidence="5">
    <location>
        <begin position="50"/>
        <end position="78"/>
    </location>
</feature>
<feature type="transmembrane region" description="Helical" evidence="5">
    <location>
        <begin position="173"/>
        <end position="196"/>
    </location>
</feature>
<dbReference type="Proteomes" id="UP000198866">
    <property type="component" value="Unassembled WGS sequence"/>
</dbReference>
<accession>A0A1H7C4L4</accession>
<dbReference type="GO" id="GO:0046943">
    <property type="term" value="F:carboxylic acid transmembrane transporter activity"/>
    <property type="evidence" value="ECO:0007669"/>
    <property type="project" value="TreeGrafter"/>
</dbReference>
<evidence type="ECO:0000313" key="7">
    <source>
        <dbReference type="EMBL" id="SEJ84803.1"/>
    </source>
</evidence>
<sequence length="471" mass="51178">MQESNALPGAVRQEAAQNAAVHATADAAKAALIRRIESVPFSRWHTKARIIIGSATFFDAFDALSIAFVLPVLIGLWHIEPLEIGVLIGASYIGQFVGALIFGWYAERRGRIRSATIAIAIMSVMSMGCAMSGSFAMLLVCRFVQGIGVGGEMPVAATYISELSNAHGRGKYFLLYELIFPVGLMATGQVGAWLVPVIGWKVMFWIGAVPGLAIALLVSRLPESPRWLISKGRLAEAETVVRDMEASTDRRITPSQRKQPENATVNARAGWRELLSPFYRGRTLVVWALWASAFFIANSLNNWLPTLYRSLYHLPLQTALRAASMTNVAQVALLLVCAYVIDRVGRRNWTVAAFCLAAVLFACLGLFGAHDVWSAMVLGTLSYGLVGSIAAVLYLYTPEVYPTRMRATSTGLATSWLRLASAVGPSLAGLLLHKRGIASVFVMFAMVAVFGALCAMKMTETRERSLEEIAP</sequence>
<name>A0A1H7C4L4_9BURK</name>
<keyword evidence="2 5" id="KW-0812">Transmembrane</keyword>
<dbReference type="PROSITE" id="PS00217">
    <property type="entry name" value="SUGAR_TRANSPORT_2"/>
    <property type="match status" value="1"/>
</dbReference>
<feature type="transmembrane region" description="Helical" evidence="5">
    <location>
        <begin position="84"/>
        <end position="105"/>
    </location>
</feature>
<dbReference type="CDD" id="cd17316">
    <property type="entry name" value="MFS_SV2_like"/>
    <property type="match status" value="1"/>
</dbReference>
<evidence type="ECO:0000259" key="6">
    <source>
        <dbReference type="PROSITE" id="PS50850"/>
    </source>
</evidence>
<evidence type="ECO:0000256" key="5">
    <source>
        <dbReference type="SAM" id="Phobius"/>
    </source>
</evidence>
<dbReference type="PANTHER" id="PTHR23508:SF10">
    <property type="entry name" value="CARBOXYLIC ACID TRANSPORTER PROTEIN HOMOLOG"/>
    <property type="match status" value="1"/>
</dbReference>
<dbReference type="AlphaFoldDB" id="A0A1H7C4L4"/>
<feature type="transmembrane region" description="Helical" evidence="5">
    <location>
        <begin position="438"/>
        <end position="456"/>
    </location>
</feature>
<feature type="transmembrane region" description="Helical" evidence="5">
    <location>
        <begin position="117"/>
        <end position="137"/>
    </location>
</feature>
<dbReference type="GO" id="GO:0005886">
    <property type="term" value="C:plasma membrane"/>
    <property type="evidence" value="ECO:0007669"/>
    <property type="project" value="TreeGrafter"/>
</dbReference>